<dbReference type="InterPro" id="IPR008323">
    <property type="entry name" value="UCP033563"/>
</dbReference>
<gene>
    <name evidence="1" type="ordered locus">Acid_5138</name>
</gene>
<dbReference type="eggNOG" id="COG4198">
    <property type="taxonomic scope" value="Bacteria"/>
</dbReference>
<proteinExistence type="predicted"/>
<name>Q01W72_SOLUE</name>
<dbReference type="EMBL" id="CP000473">
    <property type="protein sequence ID" value="ABJ86093.1"/>
    <property type="molecule type" value="Genomic_DNA"/>
</dbReference>
<protein>
    <submittedName>
        <fullName evidence="1">Uncharacterized conserved protein UCP033563</fullName>
    </submittedName>
</protein>
<dbReference type="InParanoid" id="Q01W72"/>
<dbReference type="Pfam" id="PF06245">
    <property type="entry name" value="DUF1015"/>
    <property type="match status" value="1"/>
</dbReference>
<dbReference type="KEGG" id="sus:Acid_5138"/>
<dbReference type="STRING" id="234267.Acid_5138"/>
<reference evidence="1" key="1">
    <citation type="submission" date="2006-10" db="EMBL/GenBank/DDBJ databases">
        <title>Complete sequence of Solibacter usitatus Ellin6076.</title>
        <authorList>
            <consortium name="US DOE Joint Genome Institute"/>
            <person name="Copeland A."/>
            <person name="Lucas S."/>
            <person name="Lapidus A."/>
            <person name="Barry K."/>
            <person name="Detter J.C."/>
            <person name="Glavina del Rio T."/>
            <person name="Hammon N."/>
            <person name="Israni S."/>
            <person name="Dalin E."/>
            <person name="Tice H."/>
            <person name="Pitluck S."/>
            <person name="Thompson L.S."/>
            <person name="Brettin T."/>
            <person name="Bruce D."/>
            <person name="Han C."/>
            <person name="Tapia R."/>
            <person name="Gilna P."/>
            <person name="Schmutz J."/>
            <person name="Larimer F."/>
            <person name="Land M."/>
            <person name="Hauser L."/>
            <person name="Kyrpides N."/>
            <person name="Mikhailova N."/>
            <person name="Janssen P.H."/>
            <person name="Kuske C.R."/>
            <person name="Richardson P."/>
        </authorList>
    </citation>
    <scope>NUCLEOTIDE SEQUENCE</scope>
    <source>
        <strain evidence="1">Ellin6076</strain>
    </source>
</reference>
<sequence length="406" mass="45093">MANIFPFQPYRYASSAGELQNLVTQPYDKISPAMQAKYLAASPYNLVRVILGERKPADNDSENVYTRATRAMDEWIASGVWARDAEPGMFAYFQEFVVPDTGERLNRKGFIALGQVEDYTKGIVFRHEQTLSGPKKDRMELLKHTRTHFEPIFMLYPDPAGAIDALLDEAAAAPPIAQVTDEYGAIHRMWKVGNPARIQELMADKKLLIADGHHRYETAMAFQRDHPELAGANRMMMAFVNMHSAGLKILATHRLVSGIDAAGFLKAAAADFEITEIGSLDTLKRAWAAGGDRSIIGAAMGDKLYMLEDRSARGALDVRILHERLLGKALGISEEAVRNEQHLRYVRGIDAAVEEVRKGAAQIAFLLKPTSVEQVADTSFGGRVMPQKSTDFYPKLLSGMVMYKLD</sequence>
<evidence type="ECO:0000313" key="1">
    <source>
        <dbReference type="EMBL" id="ABJ86093.1"/>
    </source>
</evidence>
<dbReference type="HOGENOM" id="CLU_031277_2_0_0"/>
<dbReference type="PIRSF" id="PIRSF033563">
    <property type="entry name" value="UCP033563"/>
    <property type="match status" value="1"/>
</dbReference>
<dbReference type="PANTHER" id="PTHR36454:SF1">
    <property type="entry name" value="DUF1015 DOMAIN-CONTAINING PROTEIN"/>
    <property type="match status" value="1"/>
</dbReference>
<dbReference type="AlphaFoldDB" id="Q01W72"/>
<accession>Q01W72</accession>
<organism evidence="1">
    <name type="scientific">Solibacter usitatus (strain Ellin6076)</name>
    <dbReference type="NCBI Taxonomy" id="234267"/>
    <lineage>
        <taxon>Bacteria</taxon>
        <taxon>Pseudomonadati</taxon>
        <taxon>Acidobacteriota</taxon>
        <taxon>Terriglobia</taxon>
        <taxon>Bryobacterales</taxon>
        <taxon>Solibacteraceae</taxon>
        <taxon>Candidatus Solibacter</taxon>
    </lineage>
</organism>
<dbReference type="PANTHER" id="PTHR36454">
    <property type="entry name" value="LMO2823 PROTEIN"/>
    <property type="match status" value="1"/>
</dbReference>
<dbReference type="OrthoDB" id="9781616at2"/>